<evidence type="ECO:0000259" key="6">
    <source>
        <dbReference type="PROSITE" id="PS50262"/>
    </source>
</evidence>
<dbReference type="AlphaFoldDB" id="A0AAD8B9W5"/>
<feature type="transmembrane region" description="Helical" evidence="5">
    <location>
        <begin position="301"/>
        <end position="326"/>
    </location>
</feature>
<evidence type="ECO:0000313" key="8">
    <source>
        <dbReference type="Proteomes" id="UP001233172"/>
    </source>
</evidence>
<dbReference type="GO" id="GO:0008528">
    <property type="term" value="F:G protein-coupled peptide receptor activity"/>
    <property type="evidence" value="ECO:0007669"/>
    <property type="project" value="InterPro"/>
</dbReference>
<evidence type="ECO:0000256" key="3">
    <source>
        <dbReference type="ARBA" id="ARBA00022989"/>
    </source>
</evidence>
<dbReference type="PANTHER" id="PTHR46641">
    <property type="entry name" value="FMRFAMIDE RECEPTOR-RELATED"/>
    <property type="match status" value="1"/>
</dbReference>
<keyword evidence="4 5" id="KW-0472">Membrane</keyword>
<name>A0AAD8B9W5_BIOPF</name>
<protein>
    <submittedName>
        <fullName evidence="7">G-protein coupled receptor</fullName>
    </submittedName>
</protein>
<feature type="transmembrane region" description="Helical" evidence="5">
    <location>
        <begin position="41"/>
        <end position="62"/>
    </location>
</feature>
<dbReference type="EMBL" id="JASAOG010000115">
    <property type="protein sequence ID" value="KAK0050317.1"/>
    <property type="molecule type" value="Genomic_DNA"/>
</dbReference>
<evidence type="ECO:0000256" key="1">
    <source>
        <dbReference type="ARBA" id="ARBA00004370"/>
    </source>
</evidence>
<dbReference type="Proteomes" id="UP001233172">
    <property type="component" value="Unassembled WGS sequence"/>
</dbReference>
<evidence type="ECO:0000256" key="5">
    <source>
        <dbReference type="SAM" id="Phobius"/>
    </source>
</evidence>
<keyword evidence="7" id="KW-0675">Receptor</keyword>
<dbReference type="Pfam" id="PF10324">
    <property type="entry name" value="7TM_GPCR_Srw"/>
    <property type="match status" value="1"/>
</dbReference>
<keyword evidence="3 5" id="KW-1133">Transmembrane helix</keyword>
<feature type="transmembrane region" description="Helical" evidence="5">
    <location>
        <begin position="262"/>
        <end position="289"/>
    </location>
</feature>
<evidence type="ECO:0000313" key="7">
    <source>
        <dbReference type="EMBL" id="KAK0050317.1"/>
    </source>
</evidence>
<dbReference type="Gene3D" id="1.20.1070.10">
    <property type="entry name" value="Rhodopsin 7-helix transmembrane proteins"/>
    <property type="match status" value="1"/>
</dbReference>
<organism evidence="7 8">
    <name type="scientific">Biomphalaria pfeifferi</name>
    <name type="common">Bloodfluke planorb</name>
    <name type="synonym">Freshwater snail</name>
    <dbReference type="NCBI Taxonomy" id="112525"/>
    <lineage>
        <taxon>Eukaryota</taxon>
        <taxon>Metazoa</taxon>
        <taxon>Spiralia</taxon>
        <taxon>Lophotrochozoa</taxon>
        <taxon>Mollusca</taxon>
        <taxon>Gastropoda</taxon>
        <taxon>Heterobranchia</taxon>
        <taxon>Euthyneura</taxon>
        <taxon>Panpulmonata</taxon>
        <taxon>Hygrophila</taxon>
        <taxon>Lymnaeoidea</taxon>
        <taxon>Planorbidae</taxon>
        <taxon>Biomphalaria</taxon>
    </lineage>
</organism>
<dbReference type="PRINTS" id="PR00237">
    <property type="entry name" value="GPCRRHODOPSN"/>
</dbReference>
<comment type="subcellular location">
    <subcellularLocation>
        <location evidence="1">Membrane</location>
    </subcellularLocation>
</comment>
<dbReference type="GO" id="GO:0016020">
    <property type="term" value="C:membrane"/>
    <property type="evidence" value="ECO:0007669"/>
    <property type="project" value="UniProtKB-SubCell"/>
</dbReference>
<evidence type="ECO:0000256" key="2">
    <source>
        <dbReference type="ARBA" id="ARBA00022692"/>
    </source>
</evidence>
<comment type="caution">
    <text evidence="7">The sequence shown here is derived from an EMBL/GenBank/DDBJ whole genome shotgun (WGS) entry which is preliminary data.</text>
</comment>
<feature type="domain" description="G-protein coupled receptors family 1 profile" evidence="6">
    <location>
        <begin position="53"/>
        <end position="324"/>
    </location>
</feature>
<keyword evidence="8" id="KW-1185">Reference proteome</keyword>
<feature type="transmembrane region" description="Helical" evidence="5">
    <location>
        <begin position="210"/>
        <end position="233"/>
    </location>
</feature>
<accession>A0AAD8B9W5</accession>
<dbReference type="PANTHER" id="PTHR46641:SF2">
    <property type="entry name" value="FMRFAMIDE RECEPTOR"/>
    <property type="match status" value="1"/>
</dbReference>
<evidence type="ECO:0000256" key="4">
    <source>
        <dbReference type="ARBA" id="ARBA00023136"/>
    </source>
</evidence>
<proteinExistence type="predicted"/>
<reference evidence="7" key="2">
    <citation type="submission" date="2023-04" db="EMBL/GenBank/DDBJ databases">
        <authorList>
            <person name="Bu L."/>
            <person name="Lu L."/>
            <person name="Laidemitt M.R."/>
            <person name="Zhang S.M."/>
            <person name="Mutuku M."/>
            <person name="Mkoji G."/>
            <person name="Steinauer M."/>
            <person name="Loker E.S."/>
        </authorList>
    </citation>
    <scope>NUCLEOTIDE SEQUENCE</scope>
    <source>
        <strain evidence="7">KasaAsao</strain>
        <tissue evidence="7">Whole Snail</tissue>
    </source>
</reference>
<reference evidence="7" key="1">
    <citation type="journal article" date="2023" name="PLoS Negl. Trop. Dis.">
        <title>A genome sequence for Biomphalaria pfeifferi, the major vector snail for the human-infecting parasite Schistosoma mansoni.</title>
        <authorList>
            <person name="Bu L."/>
            <person name="Lu L."/>
            <person name="Laidemitt M.R."/>
            <person name="Zhang S.M."/>
            <person name="Mutuku M."/>
            <person name="Mkoji G."/>
            <person name="Steinauer M."/>
            <person name="Loker E.S."/>
        </authorList>
    </citation>
    <scope>NUCLEOTIDE SEQUENCE</scope>
    <source>
        <strain evidence="7">KasaAsao</strain>
    </source>
</reference>
<feature type="transmembrane region" description="Helical" evidence="5">
    <location>
        <begin position="159"/>
        <end position="183"/>
    </location>
</feature>
<dbReference type="InterPro" id="IPR000276">
    <property type="entry name" value="GPCR_Rhodpsn"/>
</dbReference>
<dbReference type="InterPro" id="IPR052954">
    <property type="entry name" value="GPCR-Ligand_Int"/>
</dbReference>
<keyword evidence="2 5" id="KW-0812">Transmembrane</keyword>
<sequence>MNLNIETKNDTADQKETGLNFGQSLMSLSEREIYDIVNLNVIIQLISLYGIISNIITIAVFCKQGFHTTVNISLTGLAVSDLSSLLVTQWYIVCFNPYFVNSGIPMLPAEVQHLTAGVPHLCFSRITGWITTYITAERCLSIYAPLQVKLIITPRKSAVIISFIYVITIMTLAPEYLTLYIGWKFEMGRNITLLGLIHTAGTSDINGLSFLLYAFHMLVAFSAVVTLTSTLVIKLKQNTKWRQSLSNAVESSHISTRDKKSVTMAIVIATVMILLFTPSVFITVTSFIVPDFNIDGRFSNLFLVVWSFGLMFEVINSSLCLVLYYVMSSKFRKTFHHLFPVCRCLENRFGTCQTNKIH</sequence>
<gene>
    <name evidence="7" type="ORF">Bpfe_020201</name>
</gene>
<dbReference type="InterPro" id="IPR019427">
    <property type="entry name" value="7TM_GPCR_serpentine_rcpt_Srw"/>
</dbReference>
<dbReference type="SUPFAM" id="SSF81321">
    <property type="entry name" value="Family A G protein-coupled receptor-like"/>
    <property type="match status" value="1"/>
</dbReference>
<dbReference type="PROSITE" id="PS50262">
    <property type="entry name" value="G_PROTEIN_RECEP_F1_2"/>
    <property type="match status" value="1"/>
</dbReference>
<dbReference type="InterPro" id="IPR017452">
    <property type="entry name" value="GPCR_Rhodpsn_7TM"/>
</dbReference>